<proteinExistence type="predicted"/>
<keyword evidence="2" id="KW-1185">Reference proteome</keyword>
<gene>
    <name evidence="1" type="ORF">KFZ73_14390</name>
</gene>
<organism evidence="1 2">
    <name type="scientific">Tsukamurella paurometabola</name>
    <name type="common">Corynebacterium paurometabolum</name>
    <dbReference type="NCBI Taxonomy" id="2061"/>
    <lineage>
        <taxon>Bacteria</taxon>
        <taxon>Bacillati</taxon>
        <taxon>Actinomycetota</taxon>
        <taxon>Actinomycetes</taxon>
        <taxon>Mycobacteriales</taxon>
        <taxon>Tsukamurellaceae</taxon>
        <taxon>Tsukamurella</taxon>
    </lineage>
</organism>
<evidence type="ECO:0008006" key="3">
    <source>
        <dbReference type="Google" id="ProtNLM"/>
    </source>
</evidence>
<dbReference type="Proteomes" id="UP000676853">
    <property type="component" value="Unassembled WGS sequence"/>
</dbReference>
<evidence type="ECO:0000313" key="2">
    <source>
        <dbReference type="Proteomes" id="UP000676853"/>
    </source>
</evidence>
<accession>A0ABS5NDT9</accession>
<comment type="caution">
    <text evidence="1">The sequence shown here is derived from an EMBL/GenBank/DDBJ whole genome shotgun (WGS) entry which is preliminary data.</text>
</comment>
<evidence type="ECO:0000313" key="1">
    <source>
        <dbReference type="EMBL" id="MBS4102422.1"/>
    </source>
</evidence>
<name>A0ABS5NDT9_TSUPA</name>
<reference evidence="1 2" key="1">
    <citation type="submission" date="2021-04" db="EMBL/GenBank/DDBJ databases">
        <title>Whole genome sequence analysis of a thiophenic sulfur metabolizing bacteria.</title>
        <authorList>
            <person name="Akhtar N."/>
            <person name="Akram J."/>
            <person name="Aslam A."/>
        </authorList>
    </citation>
    <scope>NUCLEOTIDE SEQUENCE [LARGE SCALE GENOMIC DNA]</scope>
    <source>
        <strain evidence="1 2">3OW</strain>
    </source>
</reference>
<sequence length="133" mass="14538">MSAVEDRLAATLAKHVRMWVNGGDETGAGTLFRCSCLEWEFTNTRGGPEGEGEVYEHHHRHLAAVIASSDDLAVIEPATVAYSFRRLDGSAVTSRLFDTEAEASAAMRQHPSHADLAVCRRVVGEWEAVDRGE</sequence>
<dbReference type="EMBL" id="JAGXOE010000034">
    <property type="protein sequence ID" value="MBS4102422.1"/>
    <property type="molecule type" value="Genomic_DNA"/>
</dbReference>
<protein>
    <recommendedName>
        <fullName evidence="3">SnoaL-like domain-containing protein</fullName>
    </recommendedName>
</protein>
<dbReference type="RefSeq" id="WP_212554140.1">
    <property type="nucleotide sequence ID" value="NZ_JAGXOE010000034.1"/>
</dbReference>